<comment type="caution">
    <text evidence="1">The sequence shown here is derived from an EMBL/GenBank/DDBJ whole genome shotgun (WGS) entry which is preliminary data.</text>
</comment>
<evidence type="ECO:0000313" key="1">
    <source>
        <dbReference type="EMBL" id="MEJ8850994.1"/>
    </source>
</evidence>
<gene>
    <name evidence="1" type="ORF">WKW82_30440</name>
</gene>
<accession>A0ABU8WUC4</accession>
<dbReference type="RefSeq" id="WP_340346488.1">
    <property type="nucleotide sequence ID" value="NZ_JBBKZT010000018.1"/>
</dbReference>
<name>A0ABU8WUC4_9BURK</name>
<organism evidence="1 2">
    <name type="scientific">Variovorax rhizosphaerae</name>
    <dbReference type="NCBI Taxonomy" id="1836200"/>
    <lineage>
        <taxon>Bacteria</taxon>
        <taxon>Pseudomonadati</taxon>
        <taxon>Pseudomonadota</taxon>
        <taxon>Betaproteobacteria</taxon>
        <taxon>Burkholderiales</taxon>
        <taxon>Comamonadaceae</taxon>
        <taxon>Variovorax</taxon>
    </lineage>
</organism>
<proteinExistence type="predicted"/>
<dbReference type="Proteomes" id="UP001385892">
    <property type="component" value="Unassembled WGS sequence"/>
</dbReference>
<keyword evidence="2" id="KW-1185">Reference proteome</keyword>
<evidence type="ECO:0000313" key="2">
    <source>
        <dbReference type="Proteomes" id="UP001385892"/>
    </source>
</evidence>
<sequence>MTVLFGVAFGGPAGAMDLGVMLHPAYAGDPLHVDPPLLHTGSVLPGDAQPVPCAQAARDFAPELSLTEAVDIPLWGNPTVQAAWAGQLGVAELDQ</sequence>
<reference evidence="1 2" key="1">
    <citation type="submission" date="2024-03" db="EMBL/GenBank/DDBJ databases">
        <title>Novel species of the genus Variovorax.</title>
        <authorList>
            <person name="Liu Q."/>
            <person name="Xin Y.-H."/>
        </authorList>
    </citation>
    <scope>NUCLEOTIDE SEQUENCE [LARGE SCALE GENOMIC DNA]</scope>
    <source>
        <strain evidence="1 2">KACC 18900</strain>
    </source>
</reference>
<protein>
    <submittedName>
        <fullName evidence="1">Uncharacterized protein</fullName>
    </submittedName>
</protein>
<dbReference type="EMBL" id="JBBKZT010000018">
    <property type="protein sequence ID" value="MEJ8850994.1"/>
    <property type="molecule type" value="Genomic_DNA"/>
</dbReference>